<feature type="transmembrane region" description="Helical" evidence="7">
    <location>
        <begin position="289"/>
        <end position="315"/>
    </location>
</feature>
<dbReference type="InterPro" id="IPR011701">
    <property type="entry name" value="MFS"/>
</dbReference>
<comment type="subcellular location">
    <subcellularLocation>
        <location evidence="1">Cell membrane</location>
        <topology evidence="1">Multi-pass membrane protein</topology>
    </subcellularLocation>
</comment>
<keyword evidence="3 7" id="KW-0812">Transmembrane</keyword>
<feature type="transmembrane region" description="Helical" evidence="7">
    <location>
        <begin position="464"/>
        <end position="485"/>
    </location>
</feature>
<evidence type="ECO:0000256" key="5">
    <source>
        <dbReference type="ARBA" id="ARBA00023136"/>
    </source>
</evidence>
<evidence type="ECO:0000259" key="8">
    <source>
        <dbReference type="PROSITE" id="PS50850"/>
    </source>
</evidence>
<accession>A0ABP7XFM0</accession>
<dbReference type="Proteomes" id="UP001501495">
    <property type="component" value="Unassembled WGS sequence"/>
</dbReference>
<feature type="transmembrane region" description="Helical" evidence="7">
    <location>
        <begin position="424"/>
        <end position="444"/>
    </location>
</feature>
<keyword evidence="4 7" id="KW-1133">Transmembrane helix</keyword>
<feature type="transmembrane region" description="Helical" evidence="7">
    <location>
        <begin position="159"/>
        <end position="181"/>
    </location>
</feature>
<dbReference type="PANTHER" id="PTHR42718:SF9">
    <property type="entry name" value="MAJOR FACILITATOR SUPERFAMILY MULTIDRUG TRANSPORTER MFSC"/>
    <property type="match status" value="1"/>
</dbReference>
<feature type="transmembrane region" description="Helical" evidence="7">
    <location>
        <begin position="382"/>
        <end position="403"/>
    </location>
</feature>
<dbReference type="Gene3D" id="1.20.1250.20">
    <property type="entry name" value="MFS general substrate transporter like domains"/>
    <property type="match status" value="1"/>
</dbReference>
<feature type="region of interest" description="Disordered" evidence="6">
    <location>
        <begin position="1"/>
        <end position="21"/>
    </location>
</feature>
<dbReference type="CDD" id="cd17504">
    <property type="entry name" value="MFS_MMR_MDR_like"/>
    <property type="match status" value="1"/>
</dbReference>
<feature type="transmembrane region" description="Helical" evidence="7">
    <location>
        <begin position="220"/>
        <end position="240"/>
    </location>
</feature>
<gene>
    <name evidence="9" type="ORF">GCM10022215_12020</name>
</gene>
<keyword evidence="5 7" id="KW-0472">Membrane</keyword>
<evidence type="ECO:0000256" key="6">
    <source>
        <dbReference type="SAM" id="MobiDB-lite"/>
    </source>
</evidence>
<feature type="transmembrane region" description="Helical" evidence="7">
    <location>
        <begin position="321"/>
        <end position="344"/>
    </location>
</feature>
<dbReference type="PROSITE" id="PS50850">
    <property type="entry name" value="MFS"/>
    <property type="match status" value="1"/>
</dbReference>
<dbReference type="EMBL" id="BAAAZH010000010">
    <property type="protein sequence ID" value="GAA4114159.1"/>
    <property type="molecule type" value="Genomic_DNA"/>
</dbReference>
<feature type="domain" description="Major facilitator superfamily (MFS) profile" evidence="8">
    <location>
        <begin position="36"/>
        <end position="490"/>
    </location>
</feature>
<protein>
    <submittedName>
        <fullName evidence="9">MFS transporter</fullName>
    </submittedName>
</protein>
<dbReference type="InterPro" id="IPR020846">
    <property type="entry name" value="MFS_dom"/>
</dbReference>
<evidence type="ECO:0000313" key="10">
    <source>
        <dbReference type="Proteomes" id="UP001501495"/>
    </source>
</evidence>
<proteinExistence type="predicted"/>
<evidence type="ECO:0000313" key="9">
    <source>
        <dbReference type="EMBL" id="GAA4114159.1"/>
    </source>
</evidence>
<feature type="transmembrane region" description="Helical" evidence="7">
    <location>
        <begin position="134"/>
        <end position="152"/>
    </location>
</feature>
<dbReference type="RefSeq" id="WP_344732361.1">
    <property type="nucleotide sequence ID" value="NZ_BAAAZH010000010.1"/>
</dbReference>
<feature type="transmembrane region" description="Helical" evidence="7">
    <location>
        <begin position="35"/>
        <end position="54"/>
    </location>
</feature>
<comment type="caution">
    <text evidence="9">The sequence shown here is derived from an EMBL/GenBank/DDBJ whole genome shotgun (WGS) entry which is preliminary data.</text>
</comment>
<evidence type="ECO:0000256" key="1">
    <source>
        <dbReference type="ARBA" id="ARBA00004651"/>
    </source>
</evidence>
<dbReference type="SUPFAM" id="SSF103473">
    <property type="entry name" value="MFS general substrate transporter"/>
    <property type="match status" value="1"/>
</dbReference>
<sequence length="491" mass="49641">MSVHDEIGTSRPAAVDPAAAEREIRAHTSPGRARLELLAVGLGGLAVSMAQTLLVPVLQTLPGELGASSADVEWLLTSTLLVAAVSVPVLGRLGDMYGKRRMLLISLVALVVGSLITCFTDNLGLLILGRGIQGISIAAIPLGISLLATLLPRDRVGSAIAVISAMLGVGGALALPIGGLIGEHADFHALFWLTAAIGAVAVVAIAVLVPESPVRTGGRIDLIGTVLLSGALVALLLPLAESSSWGWTSGRTLGLLGLGVVLVLVFGWSQTRIAEPLVDLVALRRPPIVLTNIASVLFGFGLFASMIGTAGYLQAPESTGYGFGASIVFSGVCMLPGGLAMLVLSDTTAGIIRRIGGARTLALGGAILAFGWLMRIVLTGELWMIVVGSAVVGIGAAIGYAAMPSLINEHTPPTEIAAANGLNSLARSLGTSIASAVGGSLLAAHTISVQAGEVSFDLPSLGGYRLLFGLCVAASVAAAALALAIPRPASD</sequence>
<dbReference type="PANTHER" id="PTHR42718">
    <property type="entry name" value="MAJOR FACILITATOR SUPERFAMILY MULTIDRUG TRANSPORTER MFSC"/>
    <property type="match status" value="1"/>
</dbReference>
<feature type="transmembrane region" description="Helical" evidence="7">
    <location>
        <begin position="356"/>
        <end position="376"/>
    </location>
</feature>
<organism evidence="9 10">
    <name type="scientific">Nocardioides fonticola</name>
    <dbReference type="NCBI Taxonomy" id="450363"/>
    <lineage>
        <taxon>Bacteria</taxon>
        <taxon>Bacillati</taxon>
        <taxon>Actinomycetota</taxon>
        <taxon>Actinomycetes</taxon>
        <taxon>Propionibacteriales</taxon>
        <taxon>Nocardioidaceae</taxon>
        <taxon>Nocardioides</taxon>
    </lineage>
</organism>
<evidence type="ECO:0000256" key="3">
    <source>
        <dbReference type="ARBA" id="ARBA00022692"/>
    </source>
</evidence>
<dbReference type="Pfam" id="PF07690">
    <property type="entry name" value="MFS_1"/>
    <property type="match status" value="1"/>
</dbReference>
<evidence type="ECO:0000256" key="4">
    <source>
        <dbReference type="ARBA" id="ARBA00022989"/>
    </source>
</evidence>
<name>A0ABP7XFM0_9ACTN</name>
<reference evidence="10" key="1">
    <citation type="journal article" date="2019" name="Int. J. Syst. Evol. Microbiol.">
        <title>The Global Catalogue of Microorganisms (GCM) 10K type strain sequencing project: providing services to taxonomists for standard genome sequencing and annotation.</title>
        <authorList>
            <consortium name="The Broad Institute Genomics Platform"/>
            <consortium name="The Broad Institute Genome Sequencing Center for Infectious Disease"/>
            <person name="Wu L."/>
            <person name="Ma J."/>
        </authorList>
    </citation>
    <scope>NUCLEOTIDE SEQUENCE [LARGE SCALE GENOMIC DNA]</scope>
    <source>
        <strain evidence="10">JCM 16703</strain>
    </source>
</reference>
<evidence type="ECO:0000256" key="7">
    <source>
        <dbReference type="SAM" id="Phobius"/>
    </source>
</evidence>
<feature type="transmembrane region" description="Helical" evidence="7">
    <location>
        <begin position="103"/>
        <end position="128"/>
    </location>
</feature>
<feature type="transmembrane region" description="Helical" evidence="7">
    <location>
        <begin position="74"/>
        <end position="91"/>
    </location>
</feature>
<dbReference type="InterPro" id="IPR036259">
    <property type="entry name" value="MFS_trans_sf"/>
</dbReference>
<feature type="transmembrane region" description="Helical" evidence="7">
    <location>
        <begin position="187"/>
        <end position="208"/>
    </location>
</feature>
<feature type="transmembrane region" description="Helical" evidence="7">
    <location>
        <begin position="252"/>
        <end position="268"/>
    </location>
</feature>
<keyword evidence="10" id="KW-1185">Reference proteome</keyword>
<keyword evidence="2" id="KW-0813">Transport</keyword>
<evidence type="ECO:0000256" key="2">
    <source>
        <dbReference type="ARBA" id="ARBA00022448"/>
    </source>
</evidence>